<evidence type="ECO:0000313" key="6">
    <source>
        <dbReference type="Proteomes" id="UP000199376"/>
    </source>
</evidence>
<protein>
    <submittedName>
        <fullName evidence="5">DNA-binding transcriptional regulator, MarR family</fullName>
    </submittedName>
</protein>
<accession>A0A1I1EKG8</accession>
<dbReference type="RefSeq" id="WP_091501715.1">
    <property type="nucleotide sequence ID" value="NZ_FOLI01000001.1"/>
</dbReference>
<dbReference type="GO" id="GO:0003700">
    <property type="term" value="F:DNA-binding transcription factor activity"/>
    <property type="evidence" value="ECO:0007669"/>
    <property type="project" value="InterPro"/>
</dbReference>
<dbReference type="GO" id="GO:0003677">
    <property type="term" value="F:DNA binding"/>
    <property type="evidence" value="ECO:0007669"/>
    <property type="project" value="UniProtKB-KW"/>
</dbReference>
<evidence type="ECO:0000259" key="4">
    <source>
        <dbReference type="PROSITE" id="PS50995"/>
    </source>
</evidence>
<dbReference type="Gene3D" id="1.10.10.10">
    <property type="entry name" value="Winged helix-like DNA-binding domain superfamily/Winged helix DNA-binding domain"/>
    <property type="match status" value="1"/>
</dbReference>
<dbReference type="PANTHER" id="PTHR33164:SF64">
    <property type="entry name" value="TRANSCRIPTIONAL REGULATOR SLYA"/>
    <property type="match status" value="1"/>
</dbReference>
<dbReference type="PROSITE" id="PS50995">
    <property type="entry name" value="HTH_MARR_2"/>
    <property type="match status" value="1"/>
</dbReference>
<feature type="domain" description="HTH marR-type" evidence="4">
    <location>
        <begin position="1"/>
        <end position="145"/>
    </location>
</feature>
<gene>
    <name evidence="5" type="ORF">SAMN05660453_0520</name>
</gene>
<dbReference type="InterPro" id="IPR036388">
    <property type="entry name" value="WH-like_DNA-bd_sf"/>
</dbReference>
<dbReference type="EMBL" id="FOLI01000001">
    <property type="protein sequence ID" value="SFB87659.1"/>
    <property type="molecule type" value="Genomic_DNA"/>
</dbReference>
<proteinExistence type="predicted"/>
<dbReference type="InterPro" id="IPR039422">
    <property type="entry name" value="MarR/SlyA-like"/>
</dbReference>
<reference evidence="5 6" key="1">
    <citation type="submission" date="2016-10" db="EMBL/GenBank/DDBJ databases">
        <authorList>
            <person name="de Groot N.N."/>
        </authorList>
    </citation>
    <scope>NUCLEOTIDE SEQUENCE [LARGE SCALE GENOMIC DNA]</scope>
    <source>
        <strain evidence="5 6">DSM 19113</strain>
    </source>
</reference>
<name>A0A1I1EKG8_9LACO</name>
<dbReference type="PANTHER" id="PTHR33164">
    <property type="entry name" value="TRANSCRIPTIONAL REGULATOR, MARR FAMILY"/>
    <property type="match status" value="1"/>
</dbReference>
<keyword evidence="3" id="KW-0804">Transcription</keyword>
<organism evidence="5 6">
    <name type="scientific">Fructobacillus durionis</name>
    <dbReference type="NCBI Taxonomy" id="283737"/>
    <lineage>
        <taxon>Bacteria</taxon>
        <taxon>Bacillati</taxon>
        <taxon>Bacillota</taxon>
        <taxon>Bacilli</taxon>
        <taxon>Lactobacillales</taxon>
        <taxon>Lactobacillaceae</taxon>
        <taxon>Fructobacillus</taxon>
    </lineage>
</organism>
<evidence type="ECO:0000256" key="2">
    <source>
        <dbReference type="ARBA" id="ARBA00023125"/>
    </source>
</evidence>
<dbReference type="SUPFAM" id="SSF46785">
    <property type="entry name" value="Winged helix' DNA-binding domain"/>
    <property type="match status" value="1"/>
</dbReference>
<dbReference type="OrthoDB" id="9806864at2"/>
<keyword evidence="1" id="KW-0805">Transcription regulation</keyword>
<dbReference type="InterPro" id="IPR000835">
    <property type="entry name" value="HTH_MarR-typ"/>
</dbReference>
<dbReference type="STRING" id="283737.SAMN05660453_0520"/>
<dbReference type="InterPro" id="IPR036390">
    <property type="entry name" value="WH_DNA-bd_sf"/>
</dbReference>
<evidence type="ECO:0000256" key="1">
    <source>
        <dbReference type="ARBA" id="ARBA00023015"/>
    </source>
</evidence>
<dbReference type="GO" id="GO:0006950">
    <property type="term" value="P:response to stress"/>
    <property type="evidence" value="ECO:0007669"/>
    <property type="project" value="TreeGrafter"/>
</dbReference>
<dbReference type="AlphaFoldDB" id="A0A1I1EKG8"/>
<dbReference type="SMART" id="SM00347">
    <property type="entry name" value="HTH_MARR"/>
    <property type="match status" value="1"/>
</dbReference>
<dbReference type="Proteomes" id="UP000199376">
    <property type="component" value="Unassembled WGS sequence"/>
</dbReference>
<sequence length="145" mass="16496">MASNEELQAFQNSTSQTFFALYTDWFRQMKSQLRRIGLTHPQVQVLAALQELNLKEDEVTQVMVAKKADIDPMTASAIITKLARADYLDRFPGKKKARTKALRINANGQAHLDEALAILSDFEKDYWKDQNPNRQALIEAAKKSL</sequence>
<keyword evidence="6" id="KW-1185">Reference proteome</keyword>
<evidence type="ECO:0000256" key="3">
    <source>
        <dbReference type="ARBA" id="ARBA00023163"/>
    </source>
</evidence>
<keyword evidence="2 5" id="KW-0238">DNA-binding</keyword>
<evidence type="ECO:0000313" key="5">
    <source>
        <dbReference type="EMBL" id="SFB87659.1"/>
    </source>
</evidence>